<reference evidence="1 2" key="1">
    <citation type="journal article" date="2022" name="Plant J.">
        <title>Chromosome-level genome of Camellia lanceoleosa provides a valuable resource for understanding genome evolution and self-incompatibility.</title>
        <authorList>
            <person name="Gong W."/>
            <person name="Xiao S."/>
            <person name="Wang L."/>
            <person name="Liao Z."/>
            <person name="Chang Y."/>
            <person name="Mo W."/>
            <person name="Hu G."/>
            <person name="Li W."/>
            <person name="Zhao G."/>
            <person name="Zhu H."/>
            <person name="Hu X."/>
            <person name="Ji K."/>
            <person name="Xiang X."/>
            <person name="Song Q."/>
            <person name="Yuan D."/>
            <person name="Jin S."/>
            <person name="Zhang L."/>
        </authorList>
    </citation>
    <scope>NUCLEOTIDE SEQUENCE [LARGE SCALE GENOMIC DNA]</scope>
    <source>
        <strain evidence="1">SQ_2022a</strain>
    </source>
</reference>
<keyword evidence="2" id="KW-1185">Reference proteome</keyword>
<accession>A0ACC0G6Q3</accession>
<proteinExistence type="predicted"/>
<evidence type="ECO:0000313" key="1">
    <source>
        <dbReference type="EMBL" id="KAI7996137.1"/>
    </source>
</evidence>
<protein>
    <submittedName>
        <fullName evidence="1">Uncharacterized protein</fullName>
    </submittedName>
</protein>
<organism evidence="1 2">
    <name type="scientific">Camellia lanceoleosa</name>
    <dbReference type="NCBI Taxonomy" id="1840588"/>
    <lineage>
        <taxon>Eukaryota</taxon>
        <taxon>Viridiplantae</taxon>
        <taxon>Streptophyta</taxon>
        <taxon>Embryophyta</taxon>
        <taxon>Tracheophyta</taxon>
        <taxon>Spermatophyta</taxon>
        <taxon>Magnoliopsida</taxon>
        <taxon>eudicotyledons</taxon>
        <taxon>Gunneridae</taxon>
        <taxon>Pentapetalae</taxon>
        <taxon>asterids</taxon>
        <taxon>Ericales</taxon>
        <taxon>Theaceae</taxon>
        <taxon>Camellia</taxon>
    </lineage>
</organism>
<comment type="caution">
    <text evidence="1">The sequence shown here is derived from an EMBL/GenBank/DDBJ whole genome shotgun (WGS) entry which is preliminary data.</text>
</comment>
<name>A0ACC0G6Q3_9ERIC</name>
<sequence length="481" mass="54400">MHVSGRSKNHYVFLFEWAGDMYRIVDNGPYAIQGALIIVDYWKPDLVLDRLIFDKMMVWVQLYGLPLECFTEEAGVRLGRTVGEVVKVDIDSLMPRNICFLRLRVWVSLDKPLISGFFLKFRNGQQHWISCRYERVCKDMGRRLHSQVMTQDLHLMYFASIRANAHRSDRRTTRIFQNSTHSHMEILEEVVSPTHGHDTNLDADFADMWERDWDTSLQQGTPEGGEPPMPVVRRDGVILPASSQETRLVVSDVLSGLGQAPVDSVGPLLASIEDVLRAIQLNGPSLQLNLPMGEALILTQAFIRESPSSWTNMGSVTYEVGQSSSIMDFGPQNSAVIAAIFSSIPPIFTLSGPSIRKRLREMDLGFDLLYDTKPMLITDKVRGPLQDCSNEMFMHSLGIVSNSVCPPQSLGSLLRKHLSRRKKARYSIPSVMHANAVPWPIREESARFSSLRRRQKLCFRSHHLFAATGSSPGSTSWRRRG</sequence>
<evidence type="ECO:0000313" key="2">
    <source>
        <dbReference type="Proteomes" id="UP001060215"/>
    </source>
</evidence>
<gene>
    <name evidence="1" type="ORF">LOK49_LG10G02396</name>
</gene>
<dbReference type="EMBL" id="CM045767">
    <property type="protein sequence ID" value="KAI7996137.1"/>
    <property type="molecule type" value="Genomic_DNA"/>
</dbReference>
<dbReference type="Proteomes" id="UP001060215">
    <property type="component" value="Chromosome 10"/>
</dbReference>